<proteinExistence type="predicted"/>
<dbReference type="InterPro" id="IPR038943">
    <property type="entry name" value="PLDrp1-like"/>
</dbReference>
<evidence type="ECO:0000313" key="3">
    <source>
        <dbReference type="Proteomes" id="UP001408789"/>
    </source>
</evidence>
<dbReference type="GO" id="GO:0070300">
    <property type="term" value="F:phosphatidic acid binding"/>
    <property type="evidence" value="ECO:0007669"/>
    <property type="project" value="InterPro"/>
</dbReference>
<keyword evidence="3" id="KW-1185">Reference proteome</keyword>
<dbReference type="PANTHER" id="PTHR33971:SF3">
    <property type="entry name" value="UBIQUITIN CARBOXYL-TERMINAL HYDROLASE 36"/>
    <property type="match status" value="1"/>
</dbReference>
<comment type="caution">
    <text evidence="2">The sequence shown here is derived from an EMBL/GenBank/DDBJ whole genome shotgun (WGS) entry which is preliminary data.</text>
</comment>
<feature type="region of interest" description="Disordered" evidence="1">
    <location>
        <begin position="155"/>
        <end position="238"/>
    </location>
</feature>
<sequence length="345" mass="39667">MAYYDDAYMWADQEQHSTSFPVTSLDPVSFSCYEPYGVEANYDAYNASLFYEPRSIHLNGYDYDYDYEYGTCQNEYSYANPAVNYFAHNYMEPKLIAYEPTDCDTGYISYHTHYSISYSQEDLGFNEPEFEEYDSTPYGGGYDIVTVYGKPLPPSDQTCYPRSKPKPISPSLTPNSESQVAKPKPEPEPEPQTKPEPKPMPTPLFIATPIAEPEPESKPEPEPIHHPLELKEDRKGEEEEYKYPDHYGYDYPWPEYDNAYTTGVGYNYGYGKQVAQVPPCEYSPEVVDLCESIFGSWPCLARIRKQQMGIDHYNPRKTGPEIGHLDPWEQCASYFFGRPTVSYNA</sequence>
<dbReference type="Proteomes" id="UP001408789">
    <property type="component" value="Unassembled WGS sequence"/>
</dbReference>
<feature type="compositionally biased region" description="Basic and acidic residues" evidence="1">
    <location>
        <begin position="183"/>
        <end position="197"/>
    </location>
</feature>
<dbReference type="EMBL" id="JBCNJP010000023">
    <property type="protein sequence ID" value="KAK9057982.1"/>
    <property type="molecule type" value="Genomic_DNA"/>
</dbReference>
<accession>A0AAP0CPX3</accession>
<name>A0AAP0CPX3_9ASTR</name>
<evidence type="ECO:0000313" key="2">
    <source>
        <dbReference type="EMBL" id="KAK9057982.1"/>
    </source>
</evidence>
<organism evidence="2 3">
    <name type="scientific">Deinandra increscens subsp. villosa</name>
    <dbReference type="NCBI Taxonomy" id="3103831"/>
    <lineage>
        <taxon>Eukaryota</taxon>
        <taxon>Viridiplantae</taxon>
        <taxon>Streptophyta</taxon>
        <taxon>Embryophyta</taxon>
        <taxon>Tracheophyta</taxon>
        <taxon>Spermatophyta</taxon>
        <taxon>Magnoliopsida</taxon>
        <taxon>eudicotyledons</taxon>
        <taxon>Gunneridae</taxon>
        <taxon>Pentapetalae</taxon>
        <taxon>asterids</taxon>
        <taxon>campanulids</taxon>
        <taxon>Asterales</taxon>
        <taxon>Asteraceae</taxon>
        <taxon>Asteroideae</taxon>
        <taxon>Heliantheae alliance</taxon>
        <taxon>Madieae</taxon>
        <taxon>Madiinae</taxon>
        <taxon>Deinandra</taxon>
    </lineage>
</organism>
<dbReference type="GO" id="GO:0004674">
    <property type="term" value="F:protein serine/threonine kinase activity"/>
    <property type="evidence" value="ECO:0007669"/>
    <property type="project" value="TreeGrafter"/>
</dbReference>
<feature type="compositionally biased region" description="Basic and acidic residues" evidence="1">
    <location>
        <begin position="215"/>
        <end position="238"/>
    </location>
</feature>
<dbReference type="AlphaFoldDB" id="A0AAP0CPX3"/>
<feature type="compositionally biased region" description="Polar residues" evidence="1">
    <location>
        <begin position="170"/>
        <end position="179"/>
    </location>
</feature>
<gene>
    <name evidence="2" type="ORF">SSX86_022822</name>
</gene>
<protein>
    <submittedName>
        <fullName evidence="2">Uncharacterized protein</fullName>
    </submittedName>
</protein>
<evidence type="ECO:0000256" key="1">
    <source>
        <dbReference type="SAM" id="MobiDB-lite"/>
    </source>
</evidence>
<dbReference type="PANTHER" id="PTHR33971">
    <property type="entry name" value="OS06G0232000 PROTEIN"/>
    <property type="match status" value="1"/>
</dbReference>
<reference evidence="2 3" key="1">
    <citation type="submission" date="2024-04" db="EMBL/GenBank/DDBJ databases">
        <title>The reference genome of an endangered Asteraceae, Deinandra increscens subsp. villosa, native to the Central Coast of California.</title>
        <authorList>
            <person name="Guilliams M."/>
            <person name="Hasenstab-Lehman K."/>
            <person name="Meyer R."/>
            <person name="Mcevoy S."/>
        </authorList>
    </citation>
    <scope>NUCLEOTIDE SEQUENCE [LARGE SCALE GENOMIC DNA]</scope>
    <source>
        <tissue evidence="2">Leaf</tissue>
    </source>
</reference>